<feature type="domain" description="Major facilitator superfamily (MFS) profile" evidence="7">
    <location>
        <begin position="1"/>
        <end position="169"/>
    </location>
</feature>
<dbReference type="Gene3D" id="1.20.1250.20">
    <property type="entry name" value="MFS general substrate transporter like domains"/>
    <property type="match status" value="1"/>
</dbReference>
<feature type="transmembrane region" description="Helical" evidence="6">
    <location>
        <begin position="87"/>
        <end position="106"/>
    </location>
</feature>
<feature type="transmembrane region" description="Helical" evidence="6">
    <location>
        <begin position="147"/>
        <end position="167"/>
    </location>
</feature>
<dbReference type="GO" id="GO:0005886">
    <property type="term" value="C:plasma membrane"/>
    <property type="evidence" value="ECO:0007669"/>
    <property type="project" value="UniProtKB-SubCell"/>
</dbReference>
<feature type="transmembrane region" description="Helical" evidence="6">
    <location>
        <begin position="53"/>
        <end position="75"/>
    </location>
</feature>
<evidence type="ECO:0000256" key="6">
    <source>
        <dbReference type="SAM" id="Phobius"/>
    </source>
</evidence>
<sequence length="169" mass="18137">MEKSSVASPKFNRWIPVIASIAIQLCLGTAYIWSVFQSYLIISETTPNALFNWPATHGTLAYSLLLGMLTVGSTLGGKLQEKLKPRTVVIAAGVVLGIGFFLAKYTTEANPWLLWLTYGILGGLGMGMAYTTTIACCQKWFPDKRGLVTGIIVSALGFGGLLFTPVAEA</sequence>
<keyword evidence="3 6" id="KW-0812">Transmembrane</keyword>
<reference evidence="8" key="1">
    <citation type="journal article" date="2014" name="Genome Announc.">
        <title>Draft Genome Sequence of Clostridium straminisolvens Strain JCM 21531T, Isolated from a Cellulose-Degrading Bacterial Community.</title>
        <authorList>
            <person name="Yuki M."/>
            <person name="Oshima K."/>
            <person name="Suda W."/>
            <person name="Sakamoto M."/>
            <person name="Kitamura K."/>
            <person name="Iida T."/>
            <person name="Hattori M."/>
            <person name="Ohkuma M."/>
        </authorList>
    </citation>
    <scope>NUCLEOTIDE SEQUENCE [LARGE SCALE GENOMIC DNA]</scope>
    <source>
        <strain evidence="8">JCM 21531</strain>
    </source>
</reference>
<evidence type="ECO:0000256" key="3">
    <source>
        <dbReference type="ARBA" id="ARBA00022692"/>
    </source>
</evidence>
<dbReference type="GO" id="GO:0022857">
    <property type="term" value="F:transmembrane transporter activity"/>
    <property type="evidence" value="ECO:0007669"/>
    <property type="project" value="InterPro"/>
</dbReference>
<evidence type="ECO:0000259" key="7">
    <source>
        <dbReference type="PROSITE" id="PS50850"/>
    </source>
</evidence>
<evidence type="ECO:0000313" key="8">
    <source>
        <dbReference type="EMBL" id="GAE88745.1"/>
    </source>
</evidence>
<name>W4V5N1_9FIRM</name>
<keyword evidence="9" id="KW-1185">Reference proteome</keyword>
<evidence type="ECO:0000256" key="1">
    <source>
        <dbReference type="ARBA" id="ARBA00004651"/>
    </source>
</evidence>
<dbReference type="Proteomes" id="UP000019109">
    <property type="component" value="Unassembled WGS sequence"/>
</dbReference>
<keyword evidence="4 6" id="KW-1133">Transmembrane helix</keyword>
<keyword evidence="2" id="KW-0813">Transport</keyword>
<feature type="transmembrane region" description="Helical" evidence="6">
    <location>
        <begin position="112"/>
        <end position="135"/>
    </location>
</feature>
<dbReference type="InterPro" id="IPR050327">
    <property type="entry name" value="Proton-linked_MCT"/>
</dbReference>
<evidence type="ECO:0000256" key="4">
    <source>
        <dbReference type="ARBA" id="ARBA00022989"/>
    </source>
</evidence>
<dbReference type="EMBL" id="BAVR01000024">
    <property type="protein sequence ID" value="GAE88745.1"/>
    <property type="molecule type" value="Genomic_DNA"/>
</dbReference>
<dbReference type="InterPro" id="IPR020846">
    <property type="entry name" value="MFS_dom"/>
</dbReference>
<dbReference type="Pfam" id="PF07690">
    <property type="entry name" value="MFS_1"/>
    <property type="match status" value="1"/>
</dbReference>
<dbReference type="PANTHER" id="PTHR11360">
    <property type="entry name" value="MONOCARBOXYLATE TRANSPORTER"/>
    <property type="match status" value="1"/>
</dbReference>
<evidence type="ECO:0000313" key="9">
    <source>
        <dbReference type="Proteomes" id="UP000019109"/>
    </source>
</evidence>
<dbReference type="RefSeq" id="WP_279379007.1">
    <property type="nucleotide sequence ID" value="NZ_BAVR01000024.1"/>
</dbReference>
<evidence type="ECO:0000256" key="5">
    <source>
        <dbReference type="ARBA" id="ARBA00023136"/>
    </source>
</evidence>
<accession>W4V5N1</accession>
<dbReference type="InterPro" id="IPR011701">
    <property type="entry name" value="MFS"/>
</dbReference>
<comment type="subcellular location">
    <subcellularLocation>
        <location evidence="1">Cell membrane</location>
        <topology evidence="1">Multi-pass membrane protein</topology>
    </subcellularLocation>
</comment>
<protein>
    <submittedName>
        <fullName evidence="8">Major facilitator superfamily MFS_1</fullName>
    </submittedName>
</protein>
<dbReference type="STRING" id="1294263.JCM21531_2218"/>
<dbReference type="InterPro" id="IPR036259">
    <property type="entry name" value="MFS_trans_sf"/>
</dbReference>
<dbReference type="SUPFAM" id="SSF103473">
    <property type="entry name" value="MFS general substrate transporter"/>
    <property type="match status" value="1"/>
</dbReference>
<keyword evidence="5 6" id="KW-0472">Membrane</keyword>
<evidence type="ECO:0000256" key="2">
    <source>
        <dbReference type="ARBA" id="ARBA00022448"/>
    </source>
</evidence>
<comment type="caution">
    <text evidence="8">The sequence shown here is derived from an EMBL/GenBank/DDBJ whole genome shotgun (WGS) entry which is preliminary data.</text>
</comment>
<feature type="transmembrane region" description="Helical" evidence="6">
    <location>
        <begin position="12"/>
        <end position="33"/>
    </location>
</feature>
<dbReference type="AlphaFoldDB" id="W4V5N1"/>
<dbReference type="PROSITE" id="PS50850">
    <property type="entry name" value="MFS"/>
    <property type="match status" value="1"/>
</dbReference>
<proteinExistence type="predicted"/>
<organism evidence="8 9">
    <name type="scientific">Acetivibrio straminisolvens JCM 21531</name>
    <dbReference type="NCBI Taxonomy" id="1294263"/>
    <lineage>
        <taxon>Bacteria</taxon>
        <taxon>Bacillati</taxon>
        <taxon>Bacillota</taxon>
        <taxon>Clostridia</taxon>
        <taxon>Eubacteriales</taxon>
        <taxon>Oscillospiraceae</taxon>
        <taxon>Acetivibrio</taxon>
    </lineage>
</organism>
<gene>
    <name evidence="8" type="ORF">JCM21531_2218</name>
</gene>